<feature type="transmembrane region" description="Helical" evidence="9">
    <location>
        <begin position="230"/>
        <end position="255"/>
    </location>
</feature>
<proteinExistence type="inferred from homology"/>
<evidence type="ECO:0000256" key="7">
    <source>
        <dbReference type="ARBA" id="ARBA00022989"/>
    </source>
</evidence>
<feature type="transmembrane region" description="Helical" evidence="9">
    <location>
        <begin position="267"/>
        <end position="289"/>
    </location>
</feature>
<dbReference type="InterPro" id="IPR004841">
    <property type="entry name" value="AA-permease/SLC12A_dom"/>
</dbReference>
<dbReference type="Gene3D" id="1.20.1740.10">
    <property type="entry name" value="Amino acid/polyamine transporter I"/>
    <property type="match status" value="1"/>
</dbReference>
<feature type="transmembrane region" description="Helical" evidence="9">
    <location>
        <begin position="115"/>
        <end position="132"/>
    </location>
</feature>
<feature type="transmembrane region" description="Helical" evidence="9">
    <location>
        <begin position="482"/>
        <end position="505"/>
    </location>
</feature>
<accession>A0A1E3Q6Q8</accession>
<keyword evidence="4" id="KW-1003">Cell membrane</keyword>
<comment type="subcellular location">
    <subcellularLocation>
        <location evidence="1">Cell membrane</location>
        <topology evidence="1">Multi-pass membrane protein</topology>
    </subcellularLocation>
</comment>
<evidence type="ECO:0000256" key="1">
    <source>
        <dbReference type="ARBA" id="ARBA00004651"/>
    </source>
</evidence>
<keyword evidence="5 9" id="KW-0812">Transmembrane</keyword>
<feature type="transmembrane region" description="Helical" evidence="9">
    <location>
        <begin position="197"/>
        <end position="218"/>
    </location>
</feature>
<dbReference type="PANTHER" id="PTHR43341">
    <property type="entry name" value="AMINO ACID PERMEASE"/>
    <property type="match status" value="1"/>
</dbReference>
<dbReference type="STRING" id="675824.A0A1E3Q6Q8"/>
<evidence type="ECO:0000256" key="2">
    <source>
        <dbReference type="ARBA" id="ARBA00006983"/>
    </source>
</evidence>
<keyword evidence="6" id="KW-0029">Amino-acid transport</keyword>
<evidence type="ECO:0000259" key="10">
    <source>
        <dbReference type="Pfam" id="PF00324"/>
    </source>
</evidence>
<dbReference type="InterPro" id="IPR004762">
    <property type="entry name" value="Amino_acid_permease_fungi"/>
</dbReference>
<dbReference type="InterPro" id="IPR050524">
    <property type="entry name" value="APC_YAT"/>
</dbReference>
<keyword evidence="8 9" id="KW-0472">Membrane</keyword>
<gene>
    <name evidence="11" type="ORF">LIPSTDRAFT_3600</name>
</gene>
<dbReference type="AlphaFoldDB" id="A0A1E3Q6Q8"/>
<dbReference type="PANTHER" id="PTHR43341:SF1">
    <property type="entry name" value="GENERAL AMINO-ACID PERMEASE GAP1"/>
    <property type="match status" value="1"/>
</dbReference>
<dbReference type="InterPro" id="IPR004840">
    <property type="entry name" value="Amino_acid_permease_CS"/>
</dbReference>
<dbReference type="FunFam" id="1.20.1740.10:FF:000017">
    <property type="entry name" value="Amino acid permease"/>
    <property type="match status" value="1"/>
</dbReference>
<dbReference type="PROSITE" id="PS00218">
    <property type="entry name" value="AMINO_ACID_PERMEASE_1"/>
    <property type="match status" value="1"/>
</dbReference>
<organism evidence="11 12">
    <name type="scientific">Lipomyces starkeyi NRRL Y-11557</name>
    <dbReference type="NCBI Taxonomy" id="675824"/>
    <lineage>
        <taxon>Eukaryota</taxon>
        <taxon>Fungi</taxon>
        <taxon>Dikarya</taxon>
        <taxon>Ascomycota</taxon>
        <taxon>Saccharomycotina</taxon>
        <taxon>Lipomycetes</taxon>
        <taxon>Lipomycetales</taxon>
        <taxon>Lipomycetaceae</taxon>
        <taxon>Lipomyces</taxon>
    </lineage>
</organism>
<dbReference type="Pfam" id="PF00324">
    <property type="entry name" value="AA_permease"/>
    <property type="match status" value="1"/>
</dbReference>
<reference evidence="11 12" key="1">
    <citation type="journal article" date="2016" name="Proc. Natl. Acad. Sci. U.S.A.">
        <title>Comparative genomics of biotechnologically important yeasts.</title>
        <authorList>
            <person name="Riley R."/>
            <person name="Haridas S."/>
            <person name="Wolfe K.H."/>
            <person name="Lopes M.R."/>
            <person name="Hittinger C.T."/>
            <person name="Goeker M."/>
            <person name="Salamov A.A."/>
            <person name="Wisecaver J.H."/>
            <person name="Long T.M."/>
            <person name="Calvey C.H."/>
            <person name="Aerts A.L."/>
            <person name="Barry K.W."/>
            <person name="Choi C."/>
            <person name="Clum A."/>
            <person name="Coughlan A.Y."/>
            <person name="Deshpande S."/>
            <person name="Douglass A.P."/>
            <person name="Hanson S.J."/>
            <person name="Klenk H.-P."/>
            <person name="LaButti K.M."/>
            <person name="Lapidus A."/>
            <person name="Lindquist E.A."/>
            <person name="Lipzen A.M."/>
            <person name="Meier-Kolthoff J.P."/>
            <person name="Ohm R.A."/>
            <person name="Otillar R.P."/>
            <person name="Pangilinan J.L."/>
            <person name="Peng Y."/>
            <person name="Rokas A."/>
            <person name="Rosa C.A."/>
            <person name="Scheuner C."/>
            <person name="Sibirny A.A."/>
            <person name="Slot J.C."/>
            <person name="Stielow J.B."/>
            <person name="Sun H."/>
            <person name="Kurtzman C.P."/>
            <person name="Blackwell M."/>
            <person name="Grigoriev I.V."/>
            <person name="Jeffries T.W."/>
        </authorList>
    </citation>
    <scope>NUCLEOTIDE SEQUENCE [LARGE SCALE GENOMIC DNA]</scope>
    <source>
        <strain evidence="11 12">NRRL Y-11557</strain>
    </source>
</reference>
<feature type="transmembrane region" description="Helical" evidence="9">
    <location>
        <begin position="435"/>
        <end position="461"/>
    </location>
</feature>
<sequence>MSEKNYKEGDETPAYKTTTVDSSFQSKYAGQVAEVPTTAWGRFVDSFRPNDVYLANSREVNVAGYDMEAAARRTAESPLARRLKGRHLQMIAIGGSIGTGLFVNSGKALNSGGPAALLIAFGIIGLMLYTVVHALGELAVVFPVAGSFSTFSTRFIDPAWGFAMGWNYAMQWLVVFPLELVAASITLQYWHVNVNNAVWVAIFWTLIVVINFFGAKGYGEAEFVFSMIKVIAVVGFIILGVVLVCGGGPVGGYIGGKYWHNPGAFSYGFKGVCSVFVTAAFAFAGTELVGLAAAETANPRKTLPSAVKQVFWRITLFYIVALTLVGLLVPYDNERLLGASSVDATASPFVIAITNAGISGLPSVMNVVIMIAVLSVGNSSIYGCSRTLACLAEMNQAPKFLAYIDKSGRPLAGVIVTSLFGLLAFVAASPKEGDVFNWLLALSGLSSIFTWGSVCLAHILFRRAWKVQGHSLDELAFKSHPGVIGSYLGLILNILVLIAQFWIAVWPIGGSPNASDFFQTYLAAPVIIAFYIFYKVWKRTPFVRPSQADLVTGRREVDIPALIEELKAEREELKQRNVFVRIYKFWC</sequence>
<protein>
    <recommendedName>
        <fullName evidence="10">Amino acid permease/ SLC12A domain-containing protein</fullName>
    </recommendedName>
</protein>
<evidence type="ECO:0000313" key="11">
    <source>
        <dbReference type="EMBL" id="ODQ73268.1"/>
    </source>
</evidence>
<dbReference type="EMBL" id="KV454294">
    <property type="protein sequence ID" value="ODQ73268.1"/>
    <property type="molecule type" value="Genomic_DNA"/>
</dbReference>
<dbReference type="PIRSF" id="PIRSF006060">
    <property type="entry name" value="AA_transporter"/>
    <property type="match status" value="1"/>
</dbReference>
<evidence type="ECO:0000256" key="4">
    <source>
        <dbReference type="ARBA" id="ARBA00022475"/>
    </source>
</evidence>
<feature type="transmembrane region" description="Helical" evidence="9">
    <location>
        <begin position="517"/>
        <end position="534"/>
    </location>
</feature>
<keyword evidence="12" id="KW-1185">Reference proteome</keyword>
<evidence type="ECO:0000313" key="12">
    <source>
        <dbReference type="Proteomes" id="UP000094385"/>
    </source>
</evidence>
<feature type="transmembrane region" description="Helical" evidence="9">
    <location>
        <begin position="310"/>
        <end position="329"/>
    </location>
</feature>
<dbReference type="GO" id="GO:0005886">
    <property type="term" value="C:plasma membrane"/>
    <property type="evidence" value="ECO:0007669"/>
    <property type="project" value="UniProtKB-SubCell"/>
</dbReference>
<comment type="similarity">
    <text evidence="2">Belongs to the amino acid-polyamine-organocation (APC) superfamily. YAT (TC 2.A.3.10) family.</text>
</comment>
<evidence type="ECO:0000256" key="3">
    <source>
        <dbReference type="ARBA" id="ARBA00022448"/>
    </source>
</evidence>
<dbReference type="OrthoDB" id="3900342at2759"/>
<evidence type="ECO:0000256" key="5">
    <source>
        <dbReference type="ARBA" id="ARBA00022692"/>
    </source>
</evidence>
<dbReference type="NCBIfam" id="TIGR00913">
    <property type="entry name" value="2A0310"/>
    <property type="match status" value="1"/>
</dbReference>
<feature type="transmembrane region" description="Helical" evidence="9">
    <location>
        <begin position="168"/>
        <end position="191"/>
    </location>
</feature>
<dbReference type="Proteomes" id="UP000094385">
    <property type="component" value="Unassembled WGS sequence"/>
</dbReference>
<feature type="domain" description="Amino acid permease/ SLC12A" evidence="10">
    <location>
        <begin position="87"/>
        <end position="542"/>
    </location>
</feature>
<evidence type="ECO:0000256" key="6">
    <source>
        <dbReference type="ARBA" id="ARBA00022970"/>
    </source>
</evidence>
<dbReference type="GO" id="GO:0015171">
    <property type="term" value="F:amino acid transmembrane transporter activity"/>
    <property type="evidence" value="ECO:0007669"/>
    <property type="project" value="TreeGrafter"/>
</dbReference>
<name>A0A1E3Q6Q8_LIPST</name>
<feature type="transmembrane region" description="Helical" evidence="9">
    <location>
        <begin position="411"/>
        <end position="429"/>
    </location>
</feature>
<evidence type="ECO:0000256" key="9">
    <source>
        <dbReference type="SAM" id="Phobius"/>
    </source>
</evidence>
<keyword evidence="7 9" id="KW-1133">Transmembrane helix</keyword>
<keyword evidence="3" id="KW-0813">Transport</keyword>
<evidence type="ECO:0000256" key="8">
    <source>
        <dbReference type="ARBA" id="ARBA00023136"/>
    </source>
</evidence>